<dbReference type="PROSITE" id="PS50801">
    <property type="entry name" value="STAS"/>
    <property type="match status" value="1"/>
</dbReference>
<dbReference type="PANTHER" id="PTHR43310">
    <property type="entry name" value="SULFATE TRANSPORTER YBAR-RELATED"/>
    <property type="match status" value="1"/>
</dbReference>
<name>A0ABY2SQV5_9HYPH</name>
<evidence type="ECO:0000313" key="7">
    <source>
        <dbReference type="EMBL" id="TKI07201.1"/>
    </source>
</evidence>
<feature type="domain" description="STAS" evidence="6">
    <location>
        <begin position="401"/>
        <end position="480"/>
    </location>
</feature>
<keyword evidence="3 5" id="KW-1133">Transmembrane helix</keyword>
<evidence type="ECO:0000256" key="2">
    <source>
        <dbReference type="ARBA" id="ARBA00022692"/>
    </source>
</evidence>
<feature type="transmembrane region" description="Helical" evidence="5">
    <location>
        <begin position="40"/>
        <end position="61"/>
    </location>
</feature>
<evidence type="ECO:0000259" key="6">
    <source>
        <dbReference type="PROSITE" id="PS50801"/>
    </source>
</evidence>
<dbReference type="InterPro" id="IPR036513">
    <property type="entry name" value="STAS_dom_sf"/>
</dbReference>
<feature type="transmembrane region" description="Helical" evidence="5">
    <location>
        <begin position="287"/>
        <end position="305"/>
    </location>
</feature>
<feature type="transmembrane region" description="Helical" evidence="5">
    <location>
        <begin position="207"/>
        <end position="232"/>
    </location>
</feature>
<evidence type="ECO:0000256" key="3">
    <source>
        <dbReference type="ARBA" id="ARBA00022989"/>
    </source>
</evidence>
<comment type="subcellular location">
    <subcellularLocation>
        <location evidence="1">Membrane</location>
        <topology evidence="1">Multi-pass membrane protein</topology>
    </subcellularLocation>
</comment>
<feature type="transmembrane region" description="Helical" evidence="5">
    <location>
        <begin position="81"/>
        <end position="104"/>
    </location>
</feature>
<protein>
    <submittedName>
        <fullName evidence="7">SulP family inorganic anion transporter</fullName>
    </submittedName>
</protein>
<dbReference type="Proteomes" id="UP000305202">
    <property type="component" value="Unassembled WGS sequence"/>
</dbReference>
<feature type="transmembrane region" description="Helical" evidence="5">
    <location>
        <begin position="142"/>
        <end position="160"/>
    </location>
</feature>
<evidence type="ECO:0000256" key="5">
    <source>
        <dbReference type="SAM" id="Phobius"/>
    </source>
</evidence>
<feature type="transmembrane region" description="Helical" evidence="5">
    <location>
        <begin position="349"/>
        <end position="378"/>
    </location>
</feature>
<dbReference type="InterPro" id="IPR011547">
    <property type="entry name" value="SLC26A/SulP_dom"/>
</dbReference>
<feature type="transmembrane region" description="Helical" evidence="5">
    <location>
        <begin position="116"/>
        <end position="136"/>
    </location>
</feature>
<dbReference type="RefSeq" id="WP_136989430.1">
    <property type="nucleotide sequence ID" value="NZ_SZPQ01000006.1"/>
</dbReference>
<dbReference type="Gene3D" id="3.30.750.24">
    <property type="entry name" value="STAS domain"/>
    <property type="match status" value="1"/>
</dbReference>
<keyword evidence="2 5" id="KW-0812">Transmembrane</keyword>
<dbReference type="Pfam" id="PF00916">
    <property type="entry name" value="Sulfate_transp"/>
    <property type="match status" value="2"/>
</dbReference>
<feature type="transmembrane region" description="Helical" evidence="5">
    <location>
        <begin position="312"/>
        <end position="329"/>
    </location>
</feature>
<feature type="transmembrane region" description="Helical" evidence="5">
    <location>
        <begin position="167"/>
        <end position="187"/>
    </location>
</feature>
<evidence type="ECO:0000256" key="1">
    <source>
        <dbReference type="ARBA" id="ARBA00004141"/>
    </source>
</evidence>
<reference evidence="7 8" key="1">
    <citation type="submission" date="2019-04" db="EMBL/GenBank/DDBJ databases">
        <authorList>
            <person name="Li M."/>
            <person name="Gao C."/>
        </authorList>
    </citation>
    <scope>NUCLEOTIDE SEQUENCE [LARGE SCALE GENOMIC DNA]</scope>
    <source>
        <strain evidence="7 8">BGMRC 2031</strain>
    </source>
</reference>
<proteinExistence type="predicted"/>
<organism evidence="7 8">
    <name type="scientific">Martelella alba</name>
    <dbReference type="NCBI Taxonomy" id="2590451"/>
    <lineage>
        <taxon>Bacteria</taxon>
        <taxon>Pseudomonadati</taxon>
        <taxon>Pseudomonadota</taxon>
        <taxon>Alphaproteobacteria</taxon>
        <taxon>Hyphomicrobiales</taxon>
        <taxon>Aurantimonadaceae</taxon>
        <taxon>Martelella</taxon>
    </lineage>
</organism>
<comment type="caution">
    <text evidence="7">The sequence shown here is derived from an EMBL/GenBank/DDBJ whole genome shotgun (WGS) entry which is preliminary data.</text>
</comment>
<gene>
    <name evidence="7" type="ORF">FCN80_07175</name>
</gene>
<keyword evidence="4 5" id="KW-0472">Membrane</keyword>
<dbReference type="InterPro" id="IPR002645">
    <property type="entry name" value="STAS_dom"/>
</dbReference>
<dbReference type="SUPFAM" id="SSF52091">
    <property type="entry name" value="SpoIIaa-like"/>
    <property type="match status" value="1"/>
</dbReference>
<evidence type="ECO:0000313" key="8">
    <source>
        <dbReference type="Proteomes" id="UP000305202"/>
    </source>
</evidence>
<dbReference type="EMBL" id="SZPQ01000006">
    <property type="protein sequence ID" value="TKI07201.1"/>
    <property type="molecule type" value="Genomic_DNA"/>
</dbReference>
<accession>A0ABY2SQV5</accession>
<evidence type="ECO:0000256" key="4">
    <source>
        <dbReference type="ARBA" id="ARBA00023136"/>
    </source>
</evidence>
<sequence length="480" mass="51388">MTTLSAGKWVNEALAGVVTALALVPEVISFSVISGVSPKVSLIASVVLCLTLSILGGRPAMVTAAAGSVALVVGPMVRSHGLAYLLPAILLCGVIQIIFGMAGFAKMMRYIPRSVMTGFVNALGLLILMAQLPHIIGHQLLLYPLFALTVLIVVFFPRLTTRLPAPLIAVVAITLLVWFGGIAIPTVGDEGMMTPGLPDWNRLSVPLNLETLGIVFPTALSMALVGLMETLLTAKLVDAMTDSQSDKTRESWALGVGNLLAGFYGGVAGCAMIGQTMVNVELGRARTRLSTLIAGIVLLLLVTVLSDVMARIPMVVLAGIMVVVSLKTIDWHSVRPATLKKMPVSESFIMLLCVGVTVFTSNLALGVVVGSVMAMLLFARRVSHVINVTRLLEPLAPRVRYRVEGPLFFASSNDLYTCFSYHDDPPEVEIDFSHATIWDASTVAALDAICTQYQGLDKRVHLTGLDSQSQYFHQTLSEYN</sequence>
<feature type="transmembrane region" description="Helical" evidence="5">
    <location>
        <begin position="13"/>
        <end position="33"/>
    </location>
</feature>
<keyword evidence="8" id="KW-1185">Reference proteome</keyword>
<dbReference type="PANTHER" id="PTHR43310:SF1">
    <property type="entry name" value="SULFATE TRANSPORTER YBAR-RELATED"/>
    <property type="match status" value="1"/>
</dbReference>
<feature type="transmembrane region" description="Helical" evidence="5">
    <location>
        <begin position="252"/>
        <end position="275"/>
    </location>
</feature>
<dbReference type="InterPro" id="IPR052706">
    <property type="entry name" value="Membrane-Transporter-like"/>
</dbReference>
<dbReference type="CDD" id="cd07042">
    <property type="entry name" value="STAS_SulP_like_sulfate_transporter"/>
    <property type="match status" value="1"/>
</dbReference>